<dbReference type="Pfam" id="PF04167">
    <property type="entry name" value="DUF402"/>
    <property type="match status" value="1"/>
</dbReference>
<dbReference type="AlphaFoldDB" id="A0A941IL32"/>
<dbReference type="InterPro" id="IPR035930">
    <property type="entry name" value="FomD-like_sf"/>
</dbReference>
<accession>A0A941IL32</accession>
<evidence type="ECO:0000313" key="3">
    <source>
        <dbReference type="Proteomes" id="UP000676325"/>
    </source>
</evidence>
<reference evidence="2" key="1">
    <citation type="submission" date="2021-04" db="EMBL/GenBank/DDBJ databases">
        <title>Genome based classification of Actinospica acidithermotolerans sp. nov., an actinobacterium isolated from an Indonesian hot spring.</title>
        <authorList>
            <person name="Kusuma A.B."/>
            <person name="Putra K.E."/>
            <person name="Nafisah S."/>
            <person name="Loh J."/>
            <person name="Nouioui I."/>
            <person name="Goodfellow M."/>
        </authorList>
    </citation>
    <scope>NUCLEOTIDE SEQUENCE</scope>
    <source>
        <strain evidence="2">MGRD01-02</strain>
    </source>
</reference>
<feature type="domain" description="DUF402" evidence="1">
    <location>
        <begin position="23"/>
        <end position="152"/>
    </location>
</feature>
<keyword evidence="3" id="KW-1185">Reference proteome</keyword>
<evidence type="ECO:0000313" key="2">
    <source>
        <dbReference type="EMBL" id="MBR7831284.1"/>
    </source>
</evidence>
<sequence>MSELIRLTYRKYDGSLHWHGAMRRLGEDEHGLWLGWGRNMLMTRGSGPTVTFDQAHVQLVRRADWWCGAFHAAPRPTAIYCDITTVAEWTAPDEITMVDLDLDVLRFRDGRAPAIVDEDEFLEHQVWYEYPPEVIENARSTADALLVAIQRDNEPFRSAYQRWLSLVADVDGDPISVLAERNGR</sequence>
<organism evidence="2 3">
    <name type="scientific">Actinospica acidithermotolerans</name>
    <dbReference type="NCBI Taxonomy" id="2828514"/>
    <lineage>
        <taxon>Bacteria</taxon>
        <taxon>Bacillati</taxon>
        <taxon>Actinomycetota</taxon>
        <taxon>Actinomycetes</taxon>
        <taxon>Catenulisporales</taxon>
        <taxon>Actinospicaceae</taxon>
        <taxon>Actinospica</taxon>
    </lineage>
</organism>
<evidence type="ECO:0000259" key="1">
    <source>
        <dbReference type="Pfam" id="PF04167"/>
    </source>
</evidence>
<protein>
    <submittedName>
        <fullName evidence="2">DUF402 domain-containing protein</fullName>
    </submittedName>
</protein>
<dbReference type="InterPro" id="IPR007295">
    <property type="entry name" value="DUF402"/>
</dbReference>
<proteinExistence type="predicted"/>
<dbReference type="EMBL" id="JAGSOH010000207">
    <property type="protein sequence ID" value="MBR7831284.1"/>
    <property type="molecule type" value="Genomic_DNA"/>
</dbReference>
<name>A0A941IL32_9ACTN</name>
<dbReference type="Proteomes" id="UP000676325">
    <property type="component" value="Unassembled WGS sequence"/>
</dbReference>
<dbReference type="Gene3D" id="2.40.380.10">
    <property type="entry name" value="FomD-like"/>
    <property type="match status" value="1"/>
</dbReference>
<dbReference type="RefSeq" id="WP_212522397.1">
    <property type="nucleotide sequence ID" value="NZ_JAGSOH010000207.1"/>
</dbReference>
<dbReference type="SUPFAM" id="SSF159234">
    <property type="entry name" value="FomD-like"/>
    <property type="match status" value="1"/>
</dbReference>
<comment type="caution">
    <text evidence="2">The sequence shown here is derived from an EMBL/GenBank/DDBJ whole genome shotgun (WGS) entry which is preliminary data.</text>
</comment>
<gene>
    <name evidence="2" type="ORF">KDK95_33570</name>
</gene>